<dbReference type="EMBL" id="JBHSHT010000001">
    <property type="protein sequence ID" value="MFC4824615.1"/>
    <property type="molecule type" value="Genomic_DNA"/>
</dbReference>
<feature type="transmembrane region" description="Helical" evidence="1">
    <location>
        <begin position="20"/>
        <end position="41"/>
    </location>
</feature>
<accession>A0ABD5Q1L3</accession>
<keyword evidence="1" id="KW-0472">Membrane</keyword>
<reference evidence="2 3" key="1">
    <citation type="journal article" date="2019" name="Int. J. Syst. Evol. Microbiol.">
        <title>The Global Catalogue of Microorganisms (GCM) 10K type strain sequencing project: providing services to taxonomists for standard genome sequencing and annotation.</title>
        <authorList>
            <consortium name="The Broad Institute Genomics Platform"/>
            <consortium name="The Broad Institute Genome Sequencing Center for Infectious Disease"/>
            <person name="Wu L."/>
            <person name="Ma J."/>
        </authorList>
    </citation>
    <scope>NUCLEOTIDE SEQUENCE [LARGE SCALE GENOMIC DNA]</scope>
    <source>
        <strain evidence="2 3">XZYJ18</strain>
    </source>
</reference>
<proteinExistence type="predicted"/>
<sequence>MDEALEVLDLVADSGLDGVVTWLLRLLGLLALLAGVGLWLFAEVGLLVPALLVVGGLVLLIAPTVLLALAEVV</sequence>
<dbReference type="Proteomes" id="UP001595945">
    <property type="component" value="Unassembled WGS sequence"/>
</dbReference>
<comment type="caution">
    <text evidence="2">The sequence shown here is derived from an EMBL/GenBank/DDBJ whole genome shotgun (WGS) entry which is preliminary data.</text>
</comment>
<gene>
    <name evidence="2" type="ORF">ACFO9K_10090</name>
</gene>
<dbReference type="AlphaFoldDB" id="A0ABD5Q1L3"/>
<keyword evidence="1" id="KW-1133">Transmembrane helix</keyword>
<protein>
    <recommendedName>
        <fullName evidence="4">Major facilitator superfamily (MFS) profile domain-containing protein</fullName>
    </recommendedName>
</protein>
<feature type="transmembrane region" description="Helical" evidence="1">
    <location>
        <begin position="48"/>
        <end position="70"/>
    </location>
</feature>
<keyword evidence="1" id="KW-0812">Transmembrane</keyword>
<dbReference type="RefSeq" id="WP_254269655.1">
    <property type="nucleotide sequence ID" value="NZ_CP100400.1"/>
</dbReference>
<keyword evidence="3" id="KW-1185">Reference proteome</keyword>
<evidence type="ECO:0000313" key="2">
    <source>
        <dbReference type="EMBL" id="MFC4824615.1"/>
    </source>
</evidence>
<dbReference type="GeneID" id="73044696"/>
<evidence type="ECO:0008006" key="4">
    <source>
        <dbReference type="Google" id="ProtNLM"/>
    </source>
</evidence>
<name>A0ABD5Q1L3_9EURY</name>
<evidence type="ECO:0000313" key="3">
    <source>
        <dbReference type="Proteomes" id="UP001595945"/>
    </source>
</evidence>
<evidence type="ECO:0000256" key="1">
    <source>
        <dbReference type="SAM" id="Phobius"/>
    </source>
</evidence>
<organism evidence="2 3">
    <name type="scientific">Halorussus aquaticus</name>
    <dbReference type="NCBI Taxonomy" id="2953748"/>
    <lineage>
        <taxon>Archaea</taxon>
        <taxon>Methanobacteriati</taxon>
        <taxon>Methanobacteriota</taxon>
        <taxon>Stenosarchaea group</taxon>
        <taxon>Halobacteria</taxon>
        <taxon>Halobacteriales</taxon>
        <taxon>Haladaptataceae</taxon>
        <taxon>Halorussus</taxon>
    </lineage>
</organism>